<organism evidence="3 4">
    <name type="scientific">Lapidilactobacillus achengensis</name>
    <dbReference type="NCBI Taxonomy" id="2486000"/>
    <lineage>
        <taxon>Bacteria</taxon>
        <taxon>Bacillati</taxon>
        <taxon>Bacillota</taxon>
        <taxon>Bacilli</taxon>
        <taxon>Lactobacillales</taxon>
        <taxon>Lactobacillaceae</taxon>
        <taxon>Lapidilactobacillus</taxon>
    </lineage>
</organism>
<dbReference type="InterPro" id="IPR013149">
    <property type="entry name" value="ADH-like_C"/>
</dbReference>
<dbReference type="SUPFAM" id="SSF50129">
    <property type="entry name" value="GroES-like"/>
    <property type="match status" value="1"/>
</dbReference>
<gene>
    <name evidence="3" type="ORF">ACFQHW_08425</name>
</gene>
<evidence type="ECO:0000313" key="3">
    <source>
        <dbReference type="EMBL" id="MFC6315584.1"/>
    </source>
</evidence>
<dbReference type="InterPro" id="IPR014188">
    <property type="entry name" value="Acrylyl-CoA_reductase_AcuI"/>
</dbReference>
<dbReference type="InterPro" id="IPR051397">
    <property type="entry name" value="Zn-ADH-like_protein"/>
</dbReference>
<dbReference type="InterPro" id="IPR011032">
    <property type="entry name" value="GroES-like_sf"/>
</dbReference>
<dbReference type="InterPro" id="IPR036291">
    <property type="entry name" value="NAD(P)-bd_dom_sf"/>
</dbReference>
<evidence type="ECO:0000313" key="4">
    <source>
        <dbReference type="Proteomes" id="UP001596310"/>
    </source>
</evidence>
<dbReference type="SUPFAM" id="SSF51735">
    <property type="entry name" value="NAD(P)-binding Rossmann-fold domains"/>
    <property type="match status" value="1"/>
</dbReference>
<proteinExistence type="predicted"/>
<dbReference type="PANTHER" id="PTHR43677">
    <property type="entry name" value="SHORT-CHAIN DEHYDROGENASE/REDUCTASE"/>
    <property type="match status" value="1"/>
</dbReference>
<sequence>MQKKALVVELIDDQPVASLTNRPVTTLAPDHVRVQIAYSDINYKDALVLKPRSGVVRDFPRVPGIDFSGWVIESTDHRFQSGDAVVGTGWQIGIQIDGGYQEIIDVPGDFLHPLTGKRTVQDAALIGTAGVTAAIGLTKVLDSRAMAAKDTPILISGVTGGVGGWQLAILAQLGYSNITVVTRQTALTERLTTLGAAQVIDPADLQLTPKKPLARQKYAVVFDNLGGDFLADVLAQVQSNGQVVSSGNASGIKLTTTVLPFILRGITLHGVDSVNYPTSDREELWQLFENNFWPAADKRPTFTEIGLDQLLEVLQNYTQTPHHQRVLVKLRSRRPRKIQPN</sequence>
<reference evidence="4" key="1">
    <citation type="journal article" date="2019" name="Int. J. Syst. Evol. Microbiol.">
        <title>The Global Catalogue of Microorganisms (GCM) 10K type strain sequencing project: providing services to taxonomists for standard genome sequencing and annotation.</title>
        <authorList>
            <consortium name="The Broad Institute Genomics Platform"/>
            <consortium name="The Broad Institute Genome Sequencing Center for Infectious Disease"/>
            <person name="Wu L."/>
            <person name="Ma J."/>
        </authorList>
    </citation>
    <scope>NUCLEOTIDE SEQUENCE [LARGE SCALE GENOMIC DNA]</scope>
    <source>
        <strain evidence="4">CCM 8897</strain>
    </source>
</reference>
<evidence type="ECO:0000259" key="1">
    <source>
        <dbReference type="Pfam" id="PF00107"/>
    </source>
</evidence>
<dbReference type="Proteomes" id="UP001596310">
    <property type="component" value="Unassembled WGS sequence"/>
</dbReference>
<dbReference type="Gene3D" id="3.90.180.10">
    <property type="entry name" value="Medium-chain alcohol dehydrogenases, catalytic domain"/>
    <property type="match status" value="1"/>
</dbReference>
<dbReference type="PANTHER" id="PTHR43677:SF1">
    <property type="entry name" value="ACRYLYL-COA REDUCTASE ACUI-RELATED"/>
    <property type="match status" value="1"/>
</dbReference>
<feature type="domain" description="Alcohol dehydrogenase-like C-terminal" evidence="1">
    <location>
        <begin position="161"/>
        <end position="289"/>
    </location>
</feature>
<comment type="caution">
    <text evidence="3">The sequence shown here is derived from an EMBL/GenBank/DDBJ whole genome shotgun (WGS) entry which is preliminary data.</text>
</comment>
<feature type="domain" description="Alcohol dehydrogenase-like N-terminal" evidence="2">
    <location>
        <begin position="29"/>
        <end position="114"/>
    </location>
</feature>
<dbReference type="InterPro" id="IPR013154">
    <property type="entry name" value="ADH-like_N"/>
</dbReference>
<dbReference type="GO" id="GO:0043958">
    <property type="term" value="F:acryloyl-CoA reductase (NADH) activity"/>
    <property type="evidence" value="ECO:0007669"/>
    <property type="project" value="UniProtKB-EC"/>
</dbReference>
<dbReference type="NCBIfam" id="TIGR02823">
    <property type="entry name" value="oxido_YhdH"/>
    <property type="match status" value="1"/>
</dbReference>
<protein>
    <submittedName>
        <fullName evidence="3">Acryloyl-CoA reductase</fullName>
        <ecNumber evidence="3">1.3.1.95</ecNumber>
    </submittedName>
</protein>
<name>A0ABW1US07_9LACO</name>
<dbReference type="EC" id="1.3.1.95" evidence="3"/>
<dbReference type="Pfam" id="PF08240">
    <property type="entry name" value="ADH_N"/>
    <property type="match status" value="1"/>
</dbReference>
<dbReference type="EMBL" id="JBHSSM010000018">
    <property type="protein sequence ID" value="MFC6315584.1"/>
    <property type="molecule type" value="Genomic_DNA"/>
</dbReference>
<keyword evidence="4" id="KW-1185">Reference proteome</keyword>
<evidence type="ECO:0000259" key="2">
    <source>
        <dbReference type="Pfam" id="PF08240"/>
    </source>
</evidence>
<dbReference type="RefSeq" id="WP_125598367.1">
    <property type="nucleotide sequence ID" value="NZ_JBHSSM010000018.1"/>
</dbReference>
<dbReference type="Gene3D" id="3.40.50.720">
    <property type="entry name" value="NAD(P)-binding Rossmann-like Domain"/>
    <property type="match status" value="1"/>
</dbReference>
<keyword evidence="3" id="KW-0560">Oxidoreductase</keyword>
<dbReference type="Pfam" id="PF00107">
    <property type="entry name" value="ADH_zinc_N"/>
    <property type="match status" value="1"/>
</dbReference>
<accession>A0ABW1US07</accession>